<dbReference type="EMBL" id="JAYMGO010000025">
    <property type="protein sequence ID" value="KAL1247832.1"/>
    <property type="molecule type" value="Genomic_DNA"/>
</dbReference>
<name>A0ABR3L4P1_9TELE</name>
<proteinExistence type="predicted"/>
<reference evidence="1 2" key="1">
    <citation type="submission" date="2023-09" db="EMBL/GenBank/DDBJ databases">
        <authorList>
            <person name="Wang M."/>
        </authorList>
    </citation>
    <scope>NUCLEOTIDE SEQUENCE [LARGE SCALE GENOMIC DNA]</scope>
    <source>
        <strain evidence="1">GT-2023</strain>
        <tissue evidence="1">Liver</tissue>
    </source>
</reference>
<evidence type="ECO:0000313" key="1">
    <source>
        <dbReference type="EMBL" id="KAL1247832.1"/>
    </source>
</evidence>
<organism evidence="1 2">
    <name type="scientific">Cirrhinus molitorella</name>
    <name type="common">mud carp</name>
    <dbReference type="NCBI Taxonomy" id="172907"/>
    <lineage>
        <taxon>Eukaryota</taxon>
        <taxon>Metazoa</taxon>
        <taxon>Chordata</taxon>
        <taxon>Craniata</taxon>
        <taxon>Vertebrata</taxon>
        <taxon>Euteleostomi</taxon>
        <taxon>Actinopterygii</taxon>
        <taxon>Neopterygii</taxon>
        <taxon>Teleostei</taxon>
        <taxon>Ostariophysi</taxon>
        <taxon>Cypriniformes</taxon>
        <taxon>Cyprinidae</taxon>
        <taxon>Labeoninae</taxon>
        <taxon>Labeonini</taxon>
        <taxon>Cirrhinus</taxon>
    </lineage>
</organism>
<accession>A0ABR3L4P1</accession>
<dbReference type="Proteomes" id="UP001558613">
    <property type="component" value="Unassembled WGS sequence"/>
</dbReference>
<keyword evidence="2" id="KW-1185">Reference proteome</keyword>
<protein>
    <submittedName>
        <fullName evidence="1">Uncharacterized protein</fullName>
    </submittedName>
</protein>
<sequence length="73" mass="8159">MTLTLRSLTDDTAAARNQQVDLKPQVDLQLRANMQRTPFSYLIKHTAPPGFDCYFHTKAEISCSSSETDAALQ</sequence>
<gene>
    <name evidence="1" type="ORF">QQF64_023208</name>
</gene>
<evidence type="ECO:0000313" key="2">
    <source>
        <dbReference type="Proteomes" id="UP001558613"/>
    </source>
</evidence>
<comment type="caution">
    <text evidence="1">The sequence shown here is derived from an EMBL/GenBank/DDBJ whole genome shotgun (WGS) entry which is preliminary data.</text>
</comment>